<keyword evidence="5 7" id="KW-0456">Lyase</keyword>
<dbReference type="PANTHER" id="PTHR45677">
    <property type="entry name" value="GLUTAMATE DECARBOXYLASE-RELATED"/>
    <property type="match status" value="1"/>
</dbReference>
<evidence type="ECO:0000256" key="6">
    <source>
        <dbReference type="PIRSR" id="PIRSR602129-50"/>
    </source>
</evidence>
<evidence type="ECO:0000313" key="9">
    <source>
        <dbReference type="EMBL" id="PYH77314.1"/>
    </source>
</evidence>
<reference evidence="9 10" key="1">
    <citation type="submission" date="2016-12" db="EMBL/GenBank/DDBJ databases">
        <title>The genomes of Aspergillus section Nigri reveals drivers in fungal speciation.</title>
        <authorList>
            <consortium name="DOE Joint Genome Institute"/>
            <person name="Vesth T.C."/>
            <person name="Nybo J."/>
            <person name="Theobald S."/>
            <person name="Brandl J."/>
            <person name="Frisvad J.C."/>
            <person name="Nielsen K.F."/>
            <person name="Lyhne E.K."/>
            <person name="Kogle M.E."/>
            <person name="Kuo A."/>
            <person name="Riley R."/>
            <person name="Clum A."/>
            <person name="Nolan M."/>
            <person name="Lipzen A."/>
            <person name="Salamov A."/>
            <person name="Henrissat B."/>
            <person name="Wiebenga A."/>
            <person name="De Vries R.P."/>
            <person name="Grigoriev I.V."/>
            <person name="Mortensen U.H."/>
            <person name="Andersen M.R."/>
            <person name="Baker S.E."/>
        </authorList>
    </citation>
    <scope>NUCLEOTIDE SEQUENCE [LARGE SCALE GENOMIC DNA]</scope>
    <source>
        <strain evidence="9 10">CBS 121591</strain>
    </source>
</reference>
<accession>A0A319BX69</accession>
<comment type="similarity">
    <text evidence="2 7">Belongs to the group II decarboxylase family.</text>
</comment>
<dbReference type="Proteomes" id="UP000248340">
    <property type="component" value="Unassembled WGS sequence"/>
</dbReference>
<name>A0A319BX69_9EURO</name>
<dbReference type="InterPro" id="IPR015421">
    <property type="entry name" value="PyrdxlP-dep_Trfase_major"/>
</dbReference>
<sequence length="550" mass="59630">MAASSPADRAEEVKSLLSAVEDLLIPFIRSADLDPLASKESLAPNDDDDDENGTSLVEHKRPEELQRLLQLSLPQEGTGQDGLVDVLRQVLRYSVNTWHQGFLDKLYASTNAPGVASELILAALNTNVHVYQVSPALTVIEKYTGQRLASLFGLTGPRAGGISVQGGSASNTTSIVIARNNLYPDTKRDGNGAYRFVLFTSAHGHYSIEKAAQMLGLGSRAVWAVPVDRQGRMVPAELERLIQQALAEGRTPFYVNATAGTTVLGSFDPFAEIAALCRRYRLWLHVDGSWGGSFIFSAAQRHKLAGAELADSIAINPHKMLGVPVTCSFLLAADLRRFHRANTLPAGYLFHNSDTAAESSESSSSEEEVEVDSPEVWDLADLTLQCGRRADSLKLFLGWTYYGTAGYERQIDSACAVAAHLATLVQHNDNFILVSENPTPCLQVCFYYAPGRQMVYPRGSASTTTTAEAEAERAKANSKVTEQVTHAIVRKGFMVDFAPPSGDEDAVGDGKFFRCVVNVQTAKETVEALLRAIEEVGPAIVEKLKALQGR</sequence>
<dbReference type="RefSeq" id="XP_025487514.1">
    <property type="nucleotide sequence ID" value="XM_025630486.1"/>
</dbReference>
<organism evidence="9 10">
    <name type="scientific">Aspergillus uvarum CBS 121591</name>
    <dbReference type="NCBI Taxonomy" id="1448315"/>
    <lineage>
        <taxon>Eukaryota</taxon>
        <taxon>Fungi</taxon>
        <taxon>Dikarya</taxon>
        <taxon>Ascomycota</taxon>
        <taxon>Pezizomycotina</taxon>
        <taxon>Eurotiomycetes</taxon>
        <taxon>Eurotiomycetidae</taxon>
        <taxon>Eurotiales</taxon>
        <taxon>Aspergillaceae</taxon>
        <taxon>Aspergillus</taxon>
        <taxon>Aspergillus subgen. Circumdati</taxon>
    </lineage>
</organism>
<dbReference type="STRING" id="1448315.A0A319BX69"/>
<evidence type="ECO:0000256" key="8">
    <source>
        <dbReference type="SAM" id="MobiDB-lite"/>
    </source>
</evidence>
<feature type="region of interest" description="Disordered" evidence="8">
    <location>
        <begin position="36"/>
        <end position="59"/>
    </location>
</feature>
<evidence type="ECO:0000256" key="4">
    <source>
        <dbReference type="ARBA" id="ARBA00022898"/>
    </source>
</evidence>
<dbReference type="InterPro" id="IPR002129">
    <property type="entry name" value="PyrdxlP-dep_de-COase"/>
</dbReference>
<dbReference type="SUPFAM" id="SSF53383">
    <property type="entry name" value="PLP-dependent transferases"/>
    <property type="match status" value="1"/>
</dbReference>
<feature type="modified residue" description="N6-(pyridoxal phosphate)lysine" evidence="6">
    <location>
        <position position="319"/>
    </location>
</feature>
<dbReference type="OrthoDB" id="392571at2759"/>
<protein>
    <submittedName>
        <fullName evidence="9">Glutamate decarboxylase</fullName>
    </submittedName>
</protein>
<dbReference type="GO" id="GO:0005737">
    <property type="term" value="C:cytoplasm"/>
    <property type="evidence" value="ECO:0007669"/>
    <property type="project" value="TreeGrafter"/>
</dbReference>
<dbReference type="Pfam" id="PF00282">
    <property type="entry name" value="Pyridoxal_deC"/>
    <property type="match status" value="1"/>
</dbReference>
<gene>
    <name evidence="9" type="ORF">BO82DRAFT_186679</name>
</gene>
<comment type="cofactor">
    <cofactor evidence="1 6 7">
        <name>pyridoxal 5'-phosphate</name>
        <dbReference type="ChEBI" id="CHEBI:597326"/>
    </cofactor>
</comment>
<evidence type="ECO:0000256" key="7">
    <source>
        <dbReference type="RuleBase" id="RU000382"/>
    </source>
</evidence>
<evidence type="ECO:0000256" key="1">
    <source>
        <dbReference type="ARBA" id="ARBA00001933"/>
    </source>
</evidence>
<keyword evidence="10" id="KW-1185">Reference proteome</keyword>
<dbReference type="Gene3D" id="3.40.640.10">
    <property type="entry name" value="Type I PLP-dependent aspartate aminotransferase-like (Major domain)"/>
    <property type="match status" value="1"/>
</dbReference>
<dbReference type="VEuPathDB" id="FungiDB:BO82DRAFT_186679"/>
<evidence type="ECO:0000256" key="5">
    <source>
        <dbReference type="ARBA" id="ARBA00023239"/>
    </source>
</evidence>
<dbReference type="GO" id="GO:0030170">
    <property type="term" value="F:pyridoxal phosphate binding"/>
    <property type="evidence" value="ECO:0007669"/>
    <property type="project" value="InterPro"/>
</dbReference>
<keyword evidence="3" id="KW-0210">Decarboxylase</keyword>
<dbReference type="GO" id="GO:0019752">
    <property type="term" value="P:carboxylic acid metabolic process"/>
    <property type="evidence" value="ECO:0007669"/>
    <property type="project" value="InterPro"/>
</dbReference>
<evidence type="ECO:0000313" key="10">
    <source>
        <dbReference type="Proteomes" id="UP000248340"/>
    </source>
</evidence>
<dbReference type="Gene3D" id="3.90.1150.170">
    <property type="match status" value="1"/>
</dbReference>
<dbReference type="GO" id="GO:0016831">
    <property type="term" value="F:carboxy-lyase activity"/>
    <property type="evidence" value="ECO:0007669"/>
    <property type="project" value="UniProtKB-KW"/>
</dbReference>
<dbReference type="AlphaFoldDB" id="A0A319BX69"/>
<evidence type="ECO:0000256" key="2">
    <source>
        <dbReference type="ARBA" id="ARBA00009533"/>
    </source>
</evidence>
<dbReference type="EMBL" id="KZ821743">
    <property type="protein sequence ID" value="PYH77314.1"/>
    <property type="molecule type" value="Genomic_DNA"/>
</dbReference>
<proteinExistence type="inferred from homology"/>
<evidence type="ECO:0000256" key="3">
    <source>
        <dbReference type="ARBA" id="ARBA00022793"/>
    </source>
</evidence>
<dbReference type="InterPro" id="IPR015424">
    <property type="entry name" value="PyrdxlP-dep_Trfase"/>
</dbReference>
<dbReference type="PANTHER" id="PTHR45677:SF8">
    <property type="entry name" value="CYSTEINE SULFINIC ACID DECARBOXYLASE"/>
    <property type="match status" value="1"/>
</dbReference>
<dbReference type="GeneID" id="37133227"/>
<keyword evidence="4 6" id="KW-0663">Pyridoxal phosphate</keyword>